<reference evidence="3" key="1">
    <citation type="journal article" date="2019" name="Int. J. Syst. Evol. Microbiol.">
        <title>The Global Catalogue of Microorganisms (GCM) 10K type strain sequencing project: providing services to taxonomists for standard genome sequencing and annotation.</title>
        <authorList>
            <consortium name="The Broad Institute Genomics Platform"/>
            <consortium name="The Broad Institute Genome Sequencing Center for Infectious Disease"/>
            <person name="Wu L."/>
            <person name="Ma J."/>
        </authorList>
    </citation>
    <scope>NUCLEOTIDE SEQUENCE [LARGE SCALE GENOMIC DNA]</scope>
    <source>
        <strain evidence="3">JCM 16704</strain>
    </source>
</reference>
<keyword evidence="3" id="KW-1185">Reference proteome</keyword>
<dbReference type="Gene3D" id="3.30.1460.30">
    <property type="entry name" value="YgaC/TfoX-N like chaperone"/>
    <property type="match status" value="1"/>
</dbReference>
<evidence type="ECO:0000259" key="1">
    <source>
        <dbReference type="Pfam" id="PF04993"/>
    </source>
</evidence>
<name>A0ABP7YYG7_9SPHI</name>
<protein>
    <recommendedName>
        <fullName evidence="1">TfoX N-terminal domain-containing protein</fullName>
    </recommendedName>
</protein>
<evidence type="ECO:0000313" key="2">
    <source>
        <dbReference type="EMBL" id="GAA4143623.1"/>
    </source>
</evidence>
<dbReference type="RefSeq" id="WP_344675155.1">
    <property type="nucleotide sequence ID" value="NZ_BAAAZI010000011.1"/>
</dbReference>
<comment type="caution">
    <text evidence="2">The sequence shown here is derived from an EMBL/GenBank/DDBJ whole genome shotgun (WGS) entry which is preliminary data.</text>
</comment>
<proteinExistence type="predicted"/>
<evidence type="ECO:0000313" key="3">
    <source>
        <dbReference type="Proteomes" id="UP001500101"/>
    </source>
</evidence>
<gene>
    <name evidence="2" type="ORF">GCM10022216_25660</name>
</gene>
<feature type="domain" description="TfoX N-terminal" evidence="1">
    <location>
        <begin position="21"/>
        <end position="102"/>
    </location>
</feature>
<organism evidence="2 3">
    <name type="scientific">Sphingobacterium kyonggiense</name>
    <dbReference type="NCBI Taxonomy" id="714075"/>
    <lineage>
        <taxon>Bacteria</taxon>
        <taxon>Pseudomonadati</taxon>
        <taxon>Bacteroidota</taxon>
        <taxon>Sphingobacteriia</taxon>
        <taxon>Sphingobacteriales</taxon>
        <taxon>Sphingobacteriaceae</taxon>
        <taxon>Sphingobacterium</taxon>
    </lineage>
</organism>
<dbReference type="Pfam" id="PF04993">
    <property type="entry name" value="TfoX_N"/>
    <property type="match status" value="1"/>
</dbReference>
<dbReference type="EMBL" id="BAAAZI010000011">
    <property type="protein sequence ID" value="GAA4143623.1"/>
    <property type="molecule type" value="Genomic_DNA"/>
</dbReference>
<sequence>MAYDIMLSNRVREYLAEYCSSSIEEKEMFSGLAFIVDGKMCINISDNRLMLRFAPELTEQFSQRPGFEPMIMKGKELQGYAYIEPEGYLRNDDFEFWMQACLYYNPKAKASNKRKKQNHSV</sequence>
<accession>A0ABP7YYG7</accession>
<dbReference type="SUPFAM" id="SSF159894">
    <property type="entry name" value="YgaC/TfoX-N like"/>
    <property type="match status" value="1"/>
</dbReference>
<dbReference type="InterPro" id="IPR007076">
    <property type="entry name" value="TfoX_N"/>
</dbReference>
<dbReference type="Proteomes" id="UP001500101">
    <property type="component" value="Unassembled WGS sequence"/>
</dbReference>